<gene>
    <name evidence="2" type="ORF">FHR38_005562</name>
</gene>
<keyword evidence="1" id="KW-0812">Transmembrane</keyword>
<keyword evidence="2" id="KW-0966">Cell projection</keyword>
<comment type="caution">
    <text evidence="2">The sequence shown here is derived from an EMBL/GenBank/DDBJ whole genome shotgun (WGS) entry which is preliminary data.</text>
</comment>
<protein>
    <submittedName>
        <fullName evidence="2">Flagellar basal body-associated protein FliL</fullName>
    </submittedName>
</protein>
<keyword evidence="3" id="KW-1185">Reference proteome</keyword>
<proteinExistence type="predicted"/>
<feature type="transmembrane region" description="Helical" evidence="1">
    <location>
        <begin position="20"/>
        <end position="43"/>
    </location>
</feature>
<keyword evidence="2" id="KW-0969">Cilium</keyword>
<dbReference type="EMBL" id="JACHJW010000001">
    <property type="protein sequence ID" value="MBB4961829.1"/>
    <property type="molecule type" value="Genomic_DNA"/>
</dbReference>
<accession>A0A7W7SVQ3</accession>
<keyword evidence="1" id="KW-0472">Membrane</keyword>
<evidence type="ECO:0000313" key="2">
    <source>
        <dbReference type="EMBL" id="MBB4961829.1"/>
    </source>
</evidence>
<evidence type="ECO:0000256" key="1">
    <source>
        <dbReference type="SAM" id="Phobius"/>
    </source>
</evidence>
<keyword evidence="2" id="KW-0282">Flagellum</keyword>
<organism evidence="2 3">
    <name type="scientific">Micromonospora polyrhachis</name>
    <dbReference type="NCBI Taxonomy" id="1282883"/>
    <lineage>
        <taxon>Bacteria</taxon>
        <taxon>Bacillati</taxon>
        <taxon>Actinomycetota</taxon>
        <taxon>Actinomycetes</taxon>
        <taxon>Micromonosporales</taxon>
        <taxon>Micromonosporaceae</taxon>
        <taxon>Micromonospora</taxon>
    </lineage>
</organism>
<dbReference type="RefSeq" id="WP_184537621.1">
    <property type="nucleotide sequence ID" value="NZ_JACHJW010000001.1"/>
</dbReference>
<dbReference type="Proteomes" id="UP000578819">
    <property type="component" value="Unassembled WGS sequence"/>
</dbReference>
<name>A0A7W7SVQ3_9ACTN</name>
<sequence>MAYQQLPPPARKSRNTTRIVLIVVAVVLVVCCLGGGILGFVLYRTVQDATGPAREATTAYVDDLRERDYPGAYGRLCARVRADLTAEEFARRQAPQPTIASYKIVGLNVNNTNGRVTGTATVQLTQDAGATVTQVFPLVKEGGQWRICQ</sequence>
<dbReference type="AlphaFoldDB" id="A0A7W7SVQ3"/>
<reference evidence="2 3" key="1">
    <citation type="submission" date="2020-08" db="EMBL/GenBank/DDBJ databases">
        <title>Sequencing the genomes of 1000 actinobacteria strains.</title>
        <authorList>
            <person name="Klenk H.-P."/>
        </authorList>
    </citation>
    <scope>NUCLEOTIDE SEQUENCE [LARGE SCALE GENOMIC DNA]</scope>
    <source>
        <strain evidence="2 3">DSM 45886</strain>
    </source>
</reference>
<evidence type="ECO:0000313" key="3">
    <source>
        <dbReference type="Proteomes" id="UP000578819"/>
    </source>
</evidence>
<keyword evidence="1" id="KW-1133">Transmembrane helix</keyword>